<evidence type="ECO:0000313" key="1">
    <source>
        <dbReference type="EMBL" id="KAI8567620.1"/>
    </source>
</evidence>
<proteinExistence type="predicted"/>
<evidence type="ECO:0000313" key="2">
    <source>
        <dbReference type="Proteomes" id="UP001062846"/>
    </source>
</evidence>
<organism evidence="1 2">
    <name type="scientific">Rhododendron molle</name>
    <name type="common">Chinese azalea</name>
    <name type="synonym">Azalea mollis</name>
    <dbReference type="NCBI Taxonomy" id="49168"/>
    <lineage>
        <taxon>Eukaryota</taxon>
        <taxon>Viridiplantae</taxon>
        <taxon>Streptophyta</taxon>
        <taxon>Embryophyta</taxon>
        <taxon>Tracheophyta</taxon>
        <taxon>Spermatophyta</taxon>
        <taxon>Magnoliopsida</taxon>
        <taxon>eudicotyledons</taxon>
        <taxon>Gunneridae</taxon>
        <taxon>Pentapetalae</taxon>
        <taxon>asterids</taxon>
        <taxon>Ericales</taxon>
        <taxon>Ericaceae</taxon>
        <taxon>Ericoideae</taxon>
        <taxon>Rhodoreae</taxon>
        <taxon>Rhododendron</taxon>
    </lineage>
</organism>
<gene>
    <name evidence="1" type="ORF">RHMOL_Rhmol02G0135400</name>
</gene>
<accession>A0ACC0PPJ9</accession>
<sequence length="109" mass="12309">MGIIVFIMILYVPDYGARVPVHGTAAVQIEQKLLHQGWSLSLSSSSSFFSVRSDLRSIQGVPVKYPRRIDGVPLPYPRRIRTRYGYDKDQNLARYIGSTDNAFEVGGYK</sequence>
<name>A0ACC0PPJ9_RHOML</name>
<reference evidence="1" key="1">
    <citation type="submission" date="2022-02" db="EMBL/GenBank/DDBJ databases">
        <title>Plant Genome Project.</title>
        <authorList>
            <person name="Zhang R.-G."/>
        </authorList>
    </citation>
    <scope>NUCLEOTIDE SEQUENCE</scope>
    <source>
        <strain evidence="1">AT1</strain>
    </source>
</reference>
<dbReference type="EMBL" id="CM046389">
    <property type="protein sequence ID" value="KAI8567620.1"/>
    <property type="molecule type" value="Genomic_DNA"/>
</dbReference>
<dbReference type="Proteomes" id="UP001062846">
    <property type="component" value="Chromosome 2"/>
</dbReference>
<protein>
    <submittedName>
        <fullName evidence="1">Uncharacterized protein</fullName>
    </submittedName>
</protein>
<comment type="caution">
    <text evidence="1">The sequence shown here is derived from an EMBL/GenBank/DDBJ whole genome shotgun (WGS) entry which is preliminary data.</text>
</comment>
<keyword evidence="2" id="KW-1185">Reference proteome</keyword>